<sequence length="92" mass="9448">MKSTLSALAAALLLASPLVSFAQSTAGEPAASPATYSVFVDQPTGFTFVKMPAGWKFVGAVSKEEAQHVPANVLTSVLPSNSARPVKTASIK</sequence>
<proteinExistence type="predicted"/>
<dbReference type="Proteomes" id="UP000054851">
    <property type="component" value="Unassembled WGS sequence"/>
</dbReference>
<organism evidence="2 3">
    <name type="scientific">Caballeronia hypogeia</name>
    <dbReference type="NCBI Taxonomy" id="1777140"/>
    <lineage>
        <taxon>Bacteria</taxon>
        <taxon>Pseudomonadati</taxon>
        <taxon>Pseudomonadota</taxon>
        <taxon>Betaproteobacteria</taxon>
        <taxon>Burkholderiales</taxon>
        <taxon>Burkholderiaceae</taxon>
        <taxon>Caballeronia</taxon>
    </lineage>
</organism>
<dbReference type="RefSeq" id="WP_061170395.1">
    <property type="nucleotide sequence ID" value="NZ_FCOA02000022.1"/>
</dbReference>
<reference evidence="2" key="1">
    <citation type="submission" date="2016-01" db="EMBL/GenBank/DDBJ databases">
        <authorList>
            <person name="Peeters C."/>
        </authorList>
    </citation>
    <scope>NUCLEOTIDE SEQUENCE</scope>
    <source>
        <strain evidence="2">LMG 29322</strain>
    </source>
</reference>
<protein>
    <submittedName>
        <fullName evidence="2">Uncharacterized protein</fullName>
    </submittedName>
</protein>
<dbReference type="OrthoDB" id="8566228at2"/>
<accession>A0A158CFZ8</accession>
<feature type="chain" id="PRO_5007622840" evidence="1">
    <location>
        <begin position="23"/>
        <end position="92"/>
    </location>
</feature>
<comment type="caution">
    <text evidence="2">The sequence shown here is derived from an EMBL/GenBank/DDBJ whole genome shotgun (WGS) entry which is preliminary data.</text>
</comment>
<feature type="signal peptide" evidence="1">
    <location>
        <begin position="1"/>
        <end position="22"/>
    </location>
</feature>
<evidence type="ECO:0000313" key="3">
    <source>
        <dbReference type="Proteomes" id="UP000054851"/>
    </source>
</evidence>
<dbReference type="AlphaFoldDB" id="A0A158CFZ8"/>
<dbReference type="EMBL" id="FCOA02000022">
    <property type="protein sequence ID" value="SAK81293.1"/>
    <property type="molecule type" value="Genomic_DNA"/>
</dbReference>
<keyword evidence="3" id="KW-1185">Reference proteome</keyword>
<name>A0A158CFZ8_9BURK</name>
<gene>
    <name evidence="2" type="ORF">AWB79_05311</name>
</gene>
<evidence type="ECO:0000256" key="1">
    <source>
        <dbReference type="SAM" id="SignalP"/>
    </source>
</evidence>
<evidence type="ECO:0000313" key="2">
    <source>
        <dbReference type="EMBL" id="SAK81293.1"/>
    </source>
</evidence>
<keyword evidence="1" id="KW-0732">Signal</keyword>